<dbReference type="PRINTS" id="PR00776">
    <property type="entry name" value="HEMOGLOBNASE"/>
</dbReference>
<feature type="chain" id="PRO_5044759323" description="Hemoglobinase" evidence="12">
    <location>
        <begin position="17"/>
        <end position="438"/>
    </location>
</feature>
<feature type="active site" description="Nucleophile" evidence="10">
    <location>
        <position position="193"/>
    </location>
</feature>
<protein>
    <recommendedName>
        <fullName evidence="9">Hemoglobinase</fullName>
        <ecNumber evidence="3">3.4.22.34</ecNumber>
    </recommendedName>
</protein>
<dbReference type="Proteomes" id="UP001634394">
    <property type="component" value="Unassembled WGS sequence"/>
</dbReference>
<dbReference type="Gene3D" id="1.10.132.130">
    <property type="match status" value="1"/>
</dbReference>
<evidence type="ECO:0000313" key="15">
    <source>
        <dbReference type="Proteomes" id="UP001634394"/>
    </source>
</evidence>
<comment type="similarity">
    <text evidence="2">Belongs to the peptidase C13 family.</text>
</comment>
<dbReference type="PIRSF" id="PIRSF019663">
    <property type="entry name" value="Legumain"/>
    <property type="match status" value="1"/>
</dbReference>
<dbReference type="EC" id="3.4.22.34" evidence="3"/>
<evidence type="ECO:0000256" key="9">
    <source>
        <dbReference type="ARBA" id="ARBA00069042"/>
    </source>
</evidence>
<dbReference type="AlphaFoldDB" id="A0ABD3WTC7"/>
<evidence type="ECO:0000256" key="12">
    <source>
        <dbReference type="SAM" id="SignalP"/>
    </source>
</evidence>
<keyword evidence="11" id="KW-0175">Coiled coil</keyword>
<feature type="active site" evidence="10">
    <location>
        <position position="152"/>
    </location>
</feature>
<dbReference type="GO" id="GO:0004197">
    <property type="term" value="F:cysteine-type endopeptidase activity"/>
    <property type="evidence" value="ECO:0007669"/>
    <property type="project" value="UniProtKB-EC"/>
</dbReference>
<evidence type="ECO:0000256" key="1">
    <source>
        <dbReference type="ARBA" id="ARBA00000810"/>
    </source>
</evidence>
<dbReference type="InterPro" id="IPR046427">
    <property type="entry name" value="Legumain_prodom_sf"/>
</dbReference>
<dbReference type="EMBL" id="JBJQND010000005">
    <property type="protein sequence ID" value="KAL3875923.1"/>
    <property type="molecule type" value="Genomic_DNA"/>
</dbReference>
<evidence type="ECO:0000256" key="5">
    <source>
        <dbReference type="ARBA" id="ARBA00022729"/>
    </source>
</evidence>
<feature type="domain" description="Legumain prodomain" evidence="13">
    <location>
        <begin position="339"/>
        <end position="437"/>
    </location>
</feature>
<evidence type="ECO:0000313" key="14">
    <source>
        <dbReference type="EMBL" id="KAL3875923.1"/>
    </source>
</evidence>
<keyword evidence="5 12" id="KW-0732">Signal</keyword>
<comment type="caution">
    <text evidence="14">The sequence shown here is derived from an EMBL/GenBank/DDBJ whole genome shotgun (WGS) entry which is preliminary data.</text>
</comment>
<keyword evidence="7" id="KW-0788">Thiol protease</keyword>
<dbReference type="InterPro" id="IPR048501">
    <property type="entry name" value="Legum_prodom"/>
</dbReference>
<sequence length="438" mass="48952">MIVLLLVLSLLATAFSFPDGILTMEQPKNDGNHWAVLVAGSNTWGNYRHQADVCHAYQILKKHGIPDDRIIVFMYDDIAHNEENPTPGVIINQPNGPNVYEGVPKDYTGENVSPDVFLHVLQGNANQLVGVGSGKVVKSGPNDHIFVNFVDHGGPGILAFGDDTLEADKLMEAIKSMYKQNKYGKMVFYVEACESGSMFNRLLPKDINVYATTASNPDESSYACYYDDKLETFLGDVYSIKWMQDSDKEDLNTETLEKQFKITKAETNTSHVMEYGDLTIGGMTVAEFQGNQQSSVFLSNDIDVDPCKDAVPSEDVPLAILERRLEAAASQTQREQLEEQLRDLIKSRESVKTTIKKIASFATNDHVQTHRVMYSGVRHALNSWDCYKYVLKHLAATCPQLNIPKNDYALRHLYVLVNLCEERVPAETIKEAITKVCG</sequence>
<dbReference type="Pfam" id="PF01650">
    <property type="entry name" value="Peptidase_C13"/>
    <property type="match status" value="1"/>
</dbReference>
<keyword evidence="4" id="KW-0645">Protease</keyword>
<evidence type="ECO:0000256" key="6">
    <source>
        <dbReference type="ARBA" id="ARBA00022801"/>
    </source>
</evidence>
<dbReference type="InterPro" id="IPR001096">
    <property type="entry name" value="Peptidase_C13"/>
</dbReference>
<dbReference type="InterPro" id="IPR043577">
    <property type="entry name" value="AE"/>
</dbReference>
<evidence type="ECO:0000256" key="4">
    <source>
        <dbReference type="ARBA" id="ARBA00022670"/>
    </source>
</evidence>
<dbReference type="CDD" id="cd21115">
    <property type="entry name" value="legumain_C"/>
    <property type="match status" value="1"/>
</dbReference>
<evidence type="ECO:0000256" key="10">
    <source>
        <dbReference type="PIRSR" id="PIRSR019663-1"/>
    </source>
</evidence>
<proteinExistence type="inferred from homology"/>
<comment type="catalytic activity">
    <reaction evidence="1">
        <text>Hydrolysis of proteins and small molecule substrates at -Asn-|-Xaa- bonds.</text>
        <dbReference type="EC" id="3.4.22.34"/>
    </reaction>
</comment>
<evidence type="ECO:0000259" key="13">
    <source>
        <dbReference type="Pfam" id="PF20985"/>
    </source>
</evidence>
<gene>
    <name evidence="14" type="ORF">ACJMK2_033827</name>
</gene>
<feature type="signal peptide" evidence="12">
    <location>
        <begin position="1"/>
        <end position="16"/>
    </location>
</feature>
<dbReference type="PANTHER" id="PTHR12000:SF42">
    <property type="entry name" value="LEGUMAIN"/>
    <property type="match status" value="1"/>
</dbReference>
<evidence type="ECO:0000256" key="8">
    <source>
        <dbReference type="ARBA" id="ARBA00055993"/>
    </source>
</evidence>
<evidence type="ECO:0000256" key="11">
    <source>
        <dbReference type="SAM" id="Coils"/>
    </source>
</evidence>
<evidence type="ECO:0000256" key="3">
    <source>
        <dbReference type="ARBA" id="ARBA00012628"/>
    </source>
</evidence>
<dbReference type="Pfam" id="PF20985">
    <property type="entry name" value="Legum_prodom"/>
    <property type="match status" value="1"/>
</dbReference>
<name>A0ABD3WTC7_SINWO</name>
<dbReference type="Gene3D" id="3.40.50.1460">
    <property type="match status" value="1"/>
</dbReference>
<reference evidence="14 15" key="1">
    <citation type="submission" date="2024-11" db="EMBL/GenBank/DDBJ databases">
        <title>Chromosome-level genome assembly of the freshwater bivalve Anodonta woodiana.</title>
        <authorList>
            <person name="Chen X."/>
        </authorList>
    </citation>
    <scope>NUCLEOTIDE SEQUENCE [LARGE SCALE GENOMIC DNA]</scope>
    <source>
        <strain evidence="14">MN2024</strain>
        <tissue evidence="14">Gills</tissue>
    </source>
</reference>
<accession>A0ABD3WTC7</accession>
<evidence type="ECO:0000256" key="7">
    <source>
        <dbReference type="ARBA" id="ARBA00022807"/>
    </source>
</evidence>
<dbReference type="PANTHER" id="PTHR12000">
    <property type="entry name" value="HEMOGLOBINASE FAMILY MEMBER"/>
    <property type="match status" value="1"/>
</dbReference>
<organism evidence="14 15">
    <name type="scientific">Sinanodonta woodiana</name>
    <name type="common">Chinese pond mussel</name>
    <name type="synonym">Anodonta woodiana</name>
    <dbReference type="NCBI Taxonomy" id="1069815"/>
    <lineage>
        <taxon>Eukaryota</taxon>
        <taxon>Metazoa</taxon>
        <taxon>Spiralia</taxon>
        <taxon>Lophotrochozoa</taxon>
        <taxon>Mollusca</taxon>
        <taxon>Bivalvia</taxon>
        <taxon>Autobranchia</taxon>
        <taxon>Heteroconchia</taxon>
        <taxon>Palaeoheterodonta</taxon>
        <taxon>Unionida</taxon>
        <taxon>Unionoidea</taxon>
        <taxon>Unionidae</taxon>
        <taxon>Unioninae</taxon>
        <taxon>Sinanodonta</taxon>
    </lineage>
</organism>
<dbReference type="GO" id="GO:0006508">
    <property type="term" value="P:proteolysis"/>
    <property type="evidence" value="ECO:0007669"/>
    <property type="project" value="UniProtKB-KW"/>
</dbReference>
<evidence type="ECO:0000256" key="2">
    <source>
        <dbReference type="ARBA" id="ARBA00009941"/>
    </source>
</evidence>
<keyword evidence="15" id="KW-1185">Reference proteome</keyword>
<feature type="coiled-coil region" evidence="11">
    <location>
        <begin position="318"/>
        <end position="354"/>
    </location>
</feature>
<dbReference type="FunFam" id="3.40.50.1460:FF:000006">
    <property type="entry name" value="Legumain"/>
    <property type="match status" value="1"/>
</dbReference>
<dbReference type="PIRSF" id="PIRSF500139">
    <property type="entry name" value="AE"/>
    <property type="match status" value="1"/>
</dbReference>
<dbReference type="FunFam" id="1.10.132.130:FF:000001">
    <property type="entry name" value="Vacuolar-processing enzyme beta-isozyme"/>
    <property type="match status" value="1"/>
</dbReference>
<comment type="function">
    <text evidence="8">This protease is used by the parasite for degradation of the host globin.</text>
</comment>
<keyword evidence="6" id="KW-0378">Hydrolase</keyword>